<gene>
    <name evidence="3" type="ORF">J2X09_000309</name>
</gene>
<dbReference type="PROSITE" id="PS00061">
    <property type="entry name" value="ADH_SHORT"/>
    <property type="match status" value="1"/>
</dbReference>
<dbReference type="Pfam" id="PF13561">
    <property type="entry name" value="adh_short_C2"/>
    <property type="match status" value="1"/>
</dbReference>
<accession>A0ABU1V547</accession>
<sequence>MGTLGGRVALVTGAGRGIGRAIAQDLAARGADVALFDLQSPDEAATALAAAYGVRTLAVTADVSDEASVNEGCAQVLRELGPVSVLVNNAGIMQRQSADHHTLPASDMQRMLSVHVGGTAIMCAAVLPGMRTQGFGRIVNLSSVIGLVGLQRRTAYSTAKAAIAGLTRGLALENGRHGVTVNAVAPGYVLTDVLLEKMRLGTLDHDLFAERSAVGRWARPEEIARVVGFLAEPASGFITAAIWPVDGGYAANGNPGEALGPLQALDAASH</sequence>
<dbReference type="CDD" id="cd05233">
    <property type="entry name" value="SDR_c"/>
    <property type="match status" value="1"/>
</dbReference>
<organism evidence="3 4">
    <name type="scientific">Hydrogenophaga laconesensis</name>
    <dbReference type="NCBI Taxonomy" id="1805971"/>
    <lineage>
        <taxon>Bacteria</taxon>
        <taxon>Pseudomonadati</taxon>
        <taxon>Pseudomonadota</taxon>
        <taxon>Betaproteobacteria</taxon>
        <taxon>Burkholderiales</taxon>
        <taxon>Comamonadaceae</taxon>
        <taxon>Hydrogenophaga</taxon>
    </lineage>
</organism>
<dbReference type="InterPro" id="IPR002347">
    <property type="entry name" value="SDR_fam"/>
</dbReference>
<evidence type="ECO:0000259" key="2">
    <source>
        <dbReference type="SMART" id="SM00822"/>
    </source>
</evidence>
<dbReference type="PRINTS" id="PR00081">
    <property type="entry name" value="GDHRDH"/>
</dbReference>
<dbReference type="Proteomes" id="UP001265550">
    <property type="component" value="Unassembled WGS sequence"/>
</dbReference>
<dbReference type="InterPro" id="IPR036291">
    <property type="entry name" value="NAD(P)-bd_dom_sf"/>
</dbReference>
<name>A0ABU1V547_9BURK</name>
<evidence type="ECO:0000313" key="4">
    <source>
        <dbReference type="Proteomes" id="UP001265550"/>
    </source>
</evidence>
<dbReference type="PANTHER" id="PTHR42879:SF2">
    <property type="entry name" value="3-OXOACYL-[ACYL-CARRIER-PROTEIN] REDUCTASE FABG"/>
    <property type="match status" value="1"/>
</dbReference>
<protein>
    <submittedName>
        <fullName evidence="3">NAD(P)-dependent dehydrogenase (Short-subunit alcohol dehydrogenase family)</fullName>
    </submittedName>
</protein>
<dbReference type="RefSeq" id="WP_204731595.1">
    <property type="nucleotide sequence ID" value="NZ_JAVDWE010000001.1"/>
</dbReference>
<dbReference type="SMART" id="SM00822">
    <property type="entry name" value="PKS_KR"/>
    <property type="match status" value="1"/>
</dbReference>
<keyword evidence="4" id="KW-1185">Reference proteome</keyword>
<dbReference type="InterPro" id="IPR057326">
    <property type="entry name" value="KR_dom"/>
</dbReference>
<dbReference type="Gene3D" id="3.40.50.720">
    <property type="entry name" value="NAD(P)-binding Rossmann-like Domain"/>
    <property type="match status" value="1"/>
</dbReference>
<evidence type="ECO:0000313" key="3">
    <source>
        <dbReference type="EMBL" id="MDR7092586.1"/>
    </source>
</evidence>
<reference evidence="3 4" key="1">
    <citation type="submission" date="2023-07" db="EMBL/GenBank/DDBJ databases">
        <title>Sorghum-associated microbial communities from plants grown in Nebraska, USA.</title>
        <authorList>
            <person name="Schachtman D."/>
        </authorList>
    </citation>
    <scope>NUCLEOTIDE SEQUENCE [LARGE SCALE GENOMIC DNA]</scope>
    <source>
        <strain evidence="3 4">BE240</strain>
    </source>
</reference>
<comment type="similarity">
    <text evidence="1">Belongs to the short-chain dehydrogenases/reductases (SDR) family.</text>
</comment>
<evidence type="ECO:0000256" key="1">
    <source>
        <dbReference type="ARBA" id="ARBA00006484"/>
    </source>
</evidence>
<dbReference type="PRINTS" id="PR00080">
    <property type="entry name" value="SDRFAMILY"/>
</dbReference>
<dbReference type="InterPro" id="IPR050259">
    <property type="entry name" value="SDR"/>
</dbReference>
<proteinExistence type="inferred from homology"/>
<dbReference type="SUPFAM" id="SSF51735">
    <property type="entry name" value="NAD(P)-binding Rossmann-fold domains"/>
    <property type="match status" value="1"/>
</dbReference>
<dbReference type="PANTHER" id="PTHR42879">
    <property type="entry name" value="3-OXOACYL-(ACYL-CARRIER-PROTEIN) REDUCTASE"/>
    <property type="match status" value="1"/>
</dbReference>
<dbReference type="EMBL" id="JAVDWE010000001">
    <property type="protein sequence ID" value="MDR7092586.1"/>
    <property type="molecule type" value="Genomic_DNA"/>
</dbReference>
<dbReference type="InterPro" id="IPR020904">
    <property type="entry name" value="Sc_DH/Rdtase_CS"/>
</dbReference>
<comment type="caution">
    <text evidence="3">The sequence shown here is derived from an EMBL/GenBank/DDBJ whole genome shotgun (WGS) entry which is preliminary data.</text>
</comment>
<feature type="domain" description="Ketoreductase" evidence="2">
    <location>
        <begin position="7"/>
        <end position="187"/>
    </location>
</feature>